<accession>A0AAD4XK05</accession>
<feature type="signal peptide" evidence="1">
    <location>
        <begin position="1"/>
        <end position="32"/>
    </location>
</feature>
<protein>
    <recommendedName>
        <fullName evidence="4">Defensin-like protein</fullName>
    </recommendedName>
</protein>
<reference evidence="2" key="1">
    <citation type="submission" date="2022-04" db="EMBL/GenBank/DDBJ databases">
        <title>A functionally conserved STORR gene fusion in Papaver species that diverged 16.8 million years ago.</title>
        <authorList>
            <person name="Catania T."/>
        </authorList>
    </citation>
    <scope>NUCLEOTIDE SEQUENCE</scope>
    <source>
        <strain evidence="2">S-188037</strain>
    </source>
</reference>
<keyword evidence="1" id="KW-0732">Signal</keyword>
<organism evidence="2 3">
    <name type="scientific">Papaver atlanticum</name>
    <dbReference type="NCBI Taxonomy" id="357466"/>
    <lineage>
        <taxon>Eukaryota</taxon>
        <taxon>Viridiplantae</taxon>
        <taxon>Streptophyta</taxon>
        <taxon>Embryophyta</taxon>
        <taxon>Tracheophyta</taxon>
        <taxon>Spermatophyta</taxon>
        <taxon>Magnoliopsida</taxon>
        <taxon>Ranunculales</taxon>
        <taxon>Papaveraceae</taxon>
        <taxon>Papaveroideae</taxon>
        <taxon>Papaver</taxon>
    </lineage>
</organism>
<sequence>MAKISFIFSPFFFGLFCLALISFMSEKGGVNAFSQPICSASSPKSLGHKYMISWNDCFEDCRFWCFVAYGSTTLGVVSGYCFNPRLSVTVCQCCTTTATSIYV</sequence>
<evidence type="ECO:0000313" key="3">
    <source>
        <dbReference type="Proteomes" id="UP001202328"/>
    </source>
</evidence>
<dbReference type="Proteomes" id="UP001202328">
    <property type="component" value="Unassembled WGS sequence"/>
</dbReference>
<dbReference type="AlphaFoldDB" id="A0AAD4XK05"/>
<dbReference type="EMBL" id="JAJJMB010008779">
    <property type="protein sequence ID" value="KAI3920929.1"/>
    <property type="molecule type" value="Genomic_DNA"/>
</dbReference>
<evidence type="ECO:0008006" key="4">
    <source>
        <dbReference type="Google" id="ProtNLM"/>
    </source>
</evidence>
<gene>
    <name evidence="2" type="ORF">MKW98_027639</name>
</gene>
<name>A0AAD4XK05_9MAGN</name>
<evidence type="ECO:0000313" key="2">
    <source>
        <dbReference type="EMBL" id="KAI3920929.1"/>
    </source>
</evidence>
<evidence type="ECO:0000256" key="1">
    <source>
        <dbReference type="SAM" id="SignalP"/>
    </source>
</evidence>
<feature type="chain" id="PRO_5041934601" description="Defensin-like protein" evidence="1">
    <location>
        <begin position="33"/>
        <end position="103"/>
    </location>
</feature>
<comment type="caution">
    <text evidence="2">The sequence shown here is derived from an EMBL/GenBank/DDBJ whole genome shotgun (WGS) entry which is preliminary data.</text>
</comment>
<keyword evidence="3" id="KW-1185">Reference proteome</keyword>
<proteinExistence type="predicted"/>